<evidence type="ECO:0000256" key="8">
    <source>
        <dbReference type="SAM" id="Phobius"/>
    </source>
</evidence>
<feature type="transmembrane region" description="Helical" evidence="8">
    <location>
        <begin position="178"/>
        <end position="198"/>
    </location>
</feature>
<comment type="subcellular location">
    <subcellularLocation>
        <location evidence="1">Cell membrane</location>
        <topology evidence="1">Multi-pass membrane protein</topology>
    </subcellularLocation>
</comment>
<feature type="transmembrane region" description="Helical" evidence="8">
    <location>
        <begin position="9"/>
        <end position="27"/>
    </location>
</feature>
<keyword evidence="5 8" id="KW-0812">Transmembrane</keyword>
<feature type="transmembrane region" description="Helical" evidence="8">
    <location>
        <begin position="127"/>
        <end position="144"/>
    </location>
</feature>
<dbReference type="EMBL" id="SSTI01000002">
    <property type="protein sequence ID" value="THG41615.1"/>
    <property type="molecule type" value="Genomic_DNA"/>
</dbReference>
<comment type="similarity">
    <text evidence="2">Belongs to the EamA transporter family.</text>
</comment>
<feature type="transmembrane region" description="Helical" evidence="8">
    <location>
        <begin position="239"/>
        <end position="260"/>
    </location>
</feature>
<feature type="transmembrane region" description="Helical" evidence="8">
    <location>
        <begin position="98"/>
        <end position="120"/>
    </location>
</feature>
<reference evidence="10 11" key="1">
    <citation type="submission" date="2019-04" db="EMBL/GenBank/DDBJ databases">
        <title>Microbes associate with the intestines of laboratory mice.</title>
        <authorList>
            <person name="Navarre W."/>
            <person name="Wong E."/>
            <person name="Huang K.C."/>
            <person name="Tropini C."/>
            <person name="Ng K."/>
            <person name="Yu B."/>
        </authorList>
    </citation>
    <scope>NUCLEOTIDE SEQUENCE [LARGE SCALE GENOMIC DNA]</scope>
    <source>
        <strain evidence="10 11">NM83_B4-11</strain>
    </source>
</reference>
<dbReference type="NCBIfam" id="TIGR00688">
    <property type="entry name" value="rarD"/>
    <property type="match status" value="1"/>
</dbReference>
<keyword evidence="11" id="KW-1185">Reference proteome</keyword>
<gene>
    <name evidence="10" type="primary">rarD</name>
    <name evidence="10" type="ORF">E5988_03670</name>
</gene>
<dbReference type="InterPro" id="IPR004626">
    <property type="entry name" value="RarD"/>
</dbReference>
<evidence type="ECO:0000259" key="9">
    <source>
        <dbReference type="Pfam" id="PF00892"/>
    </source>
</evidence>
<organism evidence="10 11">
    <name type="scientific">Sphingomonas olei</name>
    <dbReference type="NCBI Taxonomy" id="1886787"/>
    <lineage>
        <taxon>Bacteria</taxon>
        <taxon>Pseudomonadati</taxon>
        <taxon>Pseudomonadota</taxon>
        <taxon>Alphaproteobacteria</taxon>
        <taxon>Sphingomonadales</taxon>
        <taxon>Sphingomonadaceae</taxon>
        <taxon>Sphingomonas</taxon>
    </lineage>
</organism>
<feature type="domain" description="EamA" evidence="9">
    <location>
        <begin position="9"/>
        <end position="143"/>
    </location>
</feature>
<dbReference type="Pfam" id="PF00892">
    <property type="entry name" value="EamA"/>
    <property type="match status" value="1"/>
</dbReference>
<evidence type="ECO:0000256" key="3">
    <source>
        <dbReference type="ARBA" id="ARBA00022448"/>
    </source>
</evidence>
<feature type="transmembrane region" description="Helical" evidence="8">
    <location>
        <begin position="150"/>
        <end position="166"/>
    </location>
</feature>
<feature type="transmembrane region" description="Helical" evidence="8">
    <location>
        <begin position="39"/>
        <end position="60"/>
    </location>
</feature>
<protein>
    <submittedName>
        <fullName evidence="10">EamA family transporter RarD</fullName>
    </submittedName>
</protein>
<dbReference type="PANTHER" id="PTHR22911">
    <property type="entry name" value="ACYL-MALONYL CONDENSING ENZYME-RELATED"/>
    <property type="match status" value="1"/>
</dbReference>
<feature type="transmembrane region" description="Helical" evidence="8">
    <location>
        <begin position="210"/>
        <end position="232"/>
    </location>
</feature>
<evidence type="ECO:0000256" key="7">
    <source>
        <dbReference type="ARBA" id="ARBA00023136"/>
    </source>
</evidence>
<dbReference type="Proteomes" id="UP000308038">
    <property type="component" value="Unassembled WGS sequence"/>
</dbReference>
<name>A0ABY2QLM0_9SPHN</name>
<proteinExistence type="inferred from homology"/>
<dbReference type="PANTHER" id="PTHR22911:SF137">
    <property type="entry name" value="SOLUTE CARRIER FAMILY 35 MEMBER G2-RELATED"/>
    <property type="match status" value="1"/>
</dbReference>
<keyword evidence="7 8" id="KW-0472">Membrane</keyword>
<feature type="transmembrane region" description="Helical" evidence="8">
    <location>
        <begin position="266"/>
        <end position="286"/>
    </location>
</feature>
<evidence type="ECO:0000313" key="10">
    <source>
        <dbReference type="EMBL" id="THG41615.1"/>
    </source>
</evidence>
<evidence type="ECO:0000256" key="5">
    <source>
        <dbReference type="ARBA" id="ARBA00022692"/>
    </source>
</evidence>
<dbReference type="InterPro" id="IPR037185">
    <property type="entry name" value="EmrE-like"/>
</dbReference>
<evidence type="ECO:0000256" key="1">
    <source>
        <dbReference type="ARBA" id="ARBA00004651"/>
    </source>
</evidence>
<accession>A0ABY2QLM0</accession>
<feature type="transmembrane region" description="Helical" evidence="8">
    <location>
        <begin position="72"/>
        <end position="92"/>
    </location>
</feature>
<evidence type="ECO:0000256" key="2">
    <source>
        <dbReference type="ARBA" id="ARBA00007362"/>
    </source>
</evidence>
<evidence type="ECO:0000313" key="11">
    <source>
        <dbReference type="Proteomes" id="UP000308038"/>
    </source>
</evidence>
<evidence type="ECO:0000256" key="4">
    <source>
        <dbReference type="ARBA" id="ARBA00022475"/>
    </source>
</evidence>
<keyword evidence="4" id="KW-1003">Cell membrane</keyword>
<dbReference type="InterPro" id="IPR000620">
    <property type="entry name" value="EamA_dom"/>
</dbReference>
<keyword evidence="6 8" id="KW-1133">Transmembrane helix</keyword>
<evidence type="ECO:0000256" key="6">
    <source>
        <dbReference type="ARBA" id="ARBA00022989"/>
    </source>
</evidence>
<comment type="caution">
    <text evidence="10">The sequence shown here is derived from an EMBL/GenBank/DDBJ whole genome shotgun (WGS) entry which is preliminary data.</text>
</comment>
<dbReference type="SUPFAM" id="SSF103481">
    <property type="entry name" value="Multidrug resistance efflux transporter EmrE"/>
    <property type="match status" value="2"/>
</dbReference>
<keyword evidence="3" id="KW-0813">Transport</keyword>
<dbReference type="RefSeq" id="WP_136450763.1">
    <property type="nucleotide sequence ID" value="NZ_SSTI01000002.1"/>
</dbReference>
<sequence length="306" mass="32442">MTDNGARGGLLLGLGAYTMWGVLPLYFRLLASVPALEVLAHRVVWSAVLLILVVSVMRRWGAIRAAVNARTIAMLVASAVLIAINWLIYIWAVNNGQTLAGSLGYFINPLVNVALGVAILGERLRKWQGVAIAIAAVGVIIMALFAIDTLWISLTLAASFGIYGLVRKVVAIDSLGGLLIETLLLAPPSLIFLLVAAGDGTGAMGRDLSIDVLLVVLGVITALPLLMFAAAARRLPYSVLALLQYVAPTLQFFVAVAIFGEPLRPLHLVVFGLIWIGCAIFAWDSVRASRTARRAAREALGATAAP</sequence>